<dbReference type="GO" id="GO:0005737">
    <property type="term" value="C:cytoplasm"/>
    <property type="evidence" value="ECO:0007669"/>
    <property type="project" value="TreeGrafter"/>
</dbReference>
<dbReference type="RefSeq" id="WP_177188988.1">
    <property type="nucleotide sequence ID" value="NZ_FOFS01000010.1"/>
</dbReference>
<feature type="domain" description="Guanylate cyclase" evidence="3">
    <location>
        <begin position="62"/>
        <end position="194"/>
    </location>
</feature>
<sequence>MNACPQCQADNPAQARFCNQCGSRLQAEGAGAASPHAYTPRHLIERVLQSRAAMQGERKRVTVLFADIKGSTRLAQQAGAEAWHGILDRYFGLLSAAVHRFEGTVNQYTGDGIMALFGAPLALEDHAQRACLAALEAQREVRAFADALRLQTGLNLSMRIGLNTGEVIVGRIGDDLRMDYTAQGLTVNLAARMEQICEPGRIYATRHTATLVSGYCRLRDLGAMNVAGSDAPVQVYEVEAADPRRTRLERSLSRGASPFVGRENELRQLMAALAQARQGRGAVLSLVGEAGIGKSRLSHEFAIACEREGFIVHRASGVPYGQALPLLPVQHLLRSRLKLSDDLAAAELRRLVAGSFLLEDPDSAPILPQILDLLGVGESRGPDPGGAERDVVLAYLADYMARGGRPQLLLVEDLHFADPQTLDFLAQLARAVRTQPTLLLLNHRPEYDAAALAAQPLPLSALAPQALQHLAEAWLGSHESLDALRPELLRRAGGNPYFVEEAVQALADGGQLQGVRGAYRLSQPFETWPIADSVHALLTARIDRLPALLKTALHCAAVIGQRFSLGLLAALSAQRADTCLQQLRELEQRGMAAQLDETQECWQFVHPLIQELAYGAQLEVQRRELHARLAQLLEARCPLDQPPDESAVRIAHHYGCAGDLARAGLWHVQAARWLGAADSPAAVRHLREALRCLESAPQTADLRAAALRARSALLRMAQFVPMPAEGIDRLHAEAQALAAQDAAGRAELDMSYATVLMLRGQAGAAARWCARSLDEARQIGAVELVDRFRLIYLLSFITTGELCEGLTRIDAAGGSSWREREIGAGNFISRGLRGLLLGVLGQLDEGVADMRAALAVAQRHDMAASWMHANLVDYAWYSGEYQDALLHGRAAVTRSERFGSAFFRAVSLRALGLAYCLNGRHPEALPLLLQAQPLVARGALAHQFEANFLAVLAEAYRGCGQHEQGLHTAQAAVLSALASGSRLWEVRAWIALLAQPLLDAGQARSGLLRLAQLIDELGAEGLRPWLHLAQARWHETASEAEGQRQLARQAFQRVGARAHAQALAAGAVPGGMG</sequence>
<dbReference type="EMBL" id="FOFS01000010">
    <property type="protein sequence ID" value="SEQ74536.1"/>
    <property type="molecule type" value="Genomic_DNA"/>
</dbReference>
<dbReference type="GO" id="GO:0035556">
    <property type="term" value="P:intracellular signal transduction"/>
    <property type="evidence" value="ECO:0007669"/>
    <property type="project" value="InterPro"/>
</dbReference>
<keyword evidence="5" id="KW-1185">Reference proteome</keyword>
<dbReference type="SMART" id="SM00382">
    <property type="entry name" value="AAA"/>
    <property type="match status" value="1"/>
</dbReference>
<dbReference type="InterPro" id="IPR003593">
    <property type="entry name" value="AAA+_ATPase"/>
</dbReference>
<keyword evidence="1" id="KW-0547">Nucleotide-binding</keyword>
<dbReference type="SUPFAM" id="SSF48452">
    <property type="entry name" value="TPR-like"/>
    <property type="match status" value="1"/>
</dbReference>
<dbReference type="SMART" id="SM00044">
    <property type="entry name" value="CYCc"/>
    <property type="match status" value="1"/>
</dbReference>
<dbReference type="SUPFAM" id="SSF52540">
    <property type="entry name" value="P-loop containing nucleoside triphosphate hydrolases"/>
    <property type="match status" value="1"/>
</dbReference>
<reference evidence="4 5" key="1">
    <citation type="submission" date="2016-10" db="EMBL/GenBank/DDBJ databases">
        <authorList>
            <person name="de Groot N.N."/>
        </authorList>
    </citation>
    <scope>NUCLEOTIDE SEQUENCE [LARGE SCALE GENOMIC DNA]</scope>
    <source>
        <strain evidence="4 5">DSM 25927</strain>
    </source>
</reference>
<dbReference type="Proteomes" id="UP000199233">
    <property type="component" value="Unassembled WGS sequence"/>
</dbReference>
<dbReference type="Gene3D" id="3.30.70.1230">
    <property type="entry name" value="Nucleotide cyclase"/>
    <property type="match status" value="1"/>
</dbReference>
<dbReference type="GO" id="GO:0004016">
    <property type="term" value="F:adenylate cyclase activity"/>
    <property type="evidence" value="ECO:0007669"/>
    <property type="project" value="TreeGrafter"/>
</dbReference>
<dbReference type="Gene3D" id="1.25.40.10">
    <property type="entry name" value="Tetratricopeptide repeat domain"/>
    <property type="match status" value="1"/>
</dbReference>
<evidence type="ECO:0000256" key="1">
    <source>
        <dbReference type="ARBA" id="ARBA00022741"/>
    </source>
</evidence>
<evidence type="ECO:0000313" key="5">
    <source>
        <dbReference type="Proteomes" id="UP000199233"/>
    </source>
</evidence>
<dbReference type="InterPro" id="IPR011990">
    <property type="entry name" value="TPR-like_helical_dom_sf"/>
</dbReference>
<dbReference type="PANTHER" id="PTHR16305">
    <property type="entry name" value="TESTICULAR SOLUBLE ADENYLYL CYCLASE"/>
    <property type="match status" value="1"/>
</dbReference>
<dbReference type="Pfam" id="PF13191">
    <property type="entry name" value="AAA_16"/>
    <property type="match status" value="1"/>
</dbReference>
<dbReference type="InterPro" id="IPR041664">
    <property type="entry name" value="AAA_16"/>
</dbReference>
<evidence type="ECO:0000259" key="3">
    <source>
        <dbReference type="PROSITE" id="PS50125"/>
    </source>
</evidence>
<dbReference type="GO" id="GO:0009190">
    <property type="term" value="P:cyclic nucleotide biosynthetic process"/>
    <property type="evidence" value="ECO:0007669"/>
    <property type="project" value="InterPro"/>
</dbReference>
<gene>
    <name evidence="4" type="ORF">SAMN04488038_11057</name>
</gene>
<accession>A0A1H9IIZ8</accession>
<organism evidence="4 5">
    <name type="scientific">Solimonas aquatica</name>
    <dbReference type="NCBI Taxonomy" id="489703"/>
    <lineage>
        <taxon>Bacteria</taxon>
        <taxon>Pseudomonadati</taxon>
        <taxon>Pseudomonadota</taxon>
        <taxon>Gammaproteobacteria</taxon>
        <taxon>Nevskiales</taxon>
        <taxon>Nevskiaceae</taxon>
        <taxon>Solimonas</taxon>
    </lineage>
</organism>
<dbReference type="PROSITE" id="PS50125">
    <property type="entry name" value="GUANYLATE_CYCLASE_2"/>
    <property type="match status" value="1"/>
</dbReference>
<name>A0A1H9IIZ8_9GAMM</name>
<dbReference type="PANTHER" id="PTHR16305:SF28">
    <property type="entry name" value="GUANYLATE CYCLASE DOMAIN-CONTAINING PROTEIN"/>
    <property type="match status" value="1"/>
</dbReference>
<dbReference type="CDD" id="cd07302">
    <property type="entry name" value="CHD"/>
    <property type="match status" value="1"/>
</dbReference>
<dbReference type="InterPro" id="IPR029787">
    <property type="entry name" value="Nucleotide_cyclase"/>
</dbReference>
<dbReference type="Pfam" id="PF00211">
    <property type="entry name" value="Guanylate_cyc"/>
    <property type="match status" value="1"/>
</dbReference>
<dbReference type="Gene3D" id="3.40.50.300">
    <property type="entry name" value="P-loop containing nucleotide triphosphate hydrolases"/>
    <property type="match status" value="1"/>
</dbReference>
<keyword evidence="2" id="KW-0067">ATP-binding</keyword>
<dbReference type="AlphaFoldDB" id="A0A1H9IIZ8"/>
<dbReference type="SUPFAM" id="SSF55073">
    <property type="entry name" value="Nucleotide cyclase"/>
    <property type="match status" value="1"/>
</dbReference>
<evidence type="ECO:0000256" key="2">
    <source>
        <dbReference type="ARBA" id="ARBA00022840"/>
    </source>
</evidence>
<proteinExistence type="predicted"/>
<dbReference type="InterPro" id="IPR027417">
    <property type="entry name" value="P-loop_NTPase"/>
</dbReference>
<protein>
    <submittedName>
        <fullName evidence="4">Double zinc ribbon</fullName>
    </submittedName>
</protein>
<dbReference type="GO" id="GO:0005524">
    <property type="term" value="F:ATP binding"/>
    <property type="evidence" value="ECO:0007669"/>
    <property type="project" value="UniProtKB-KW"/>
</dbReference>
<evidence type="ECO:0000313" key="4">
    <source>
        <dbReference type="EMBL" id="SEQ74536.1"/>
    </source>
</evidence>
<dbReference type="InterPro" id="IPR001054">
    <property type="entry name" value="A/G_cyclase"/>
</dbReference>
<dbReference type="STRING" id="489703.SAMN04488038_11057"/>